<gene>
    <name evidence="1" type="primary">yniC_1</name>
    <name evidence="1" type="ORF">NCTC12971_02383</name>
</gene>
<dbReference type="Proteomes" id="UP000307968">
    <property type="component" value="Chromosome"/>
</dbReference>
<name>A0A4U9HFW7_SERRU</name>
<proteinExistence type="predicted"/>
<keyword evidence="1" id="KW-0378">Hydrolase</keyword>
<dbReference type="EC" id="3.1.3.-" evidence="1"/>
<evidence type="ECO:0000313" key="2">
    <source>
        <dbReference type="Proteomes" id="UP000307968"/>
    </source>
</evidence>
<dbReference type="EMBL" id="LR590463">
    <property type="protein sequence ID" value="VTP61941.1"/>
    <property type="molecule type" value="Genomic_DNA"/>
</dbReference>
<protein>
    <submittedName>
        <fullName evidence="1">Phosphatase YniC</fullName>
        <ecNumber evidence="1">3.1.3.-</ecNumber>
    </submittedName>
</protein>
<dbReference type="GO" id="GO:0016787">
    <property type="term" value="F:hydrolase activity"/>
    <property type="evidence" value="ECO:0007669"/>
    <property type="project" value="UniProtKB-KW"/>
</dbReference>
<organism evidence="1 2">
    <name type="scientific">Serratia rubidaea</name>
    <name type="common">Serratia marinorubra</name>
    <dbReference type="NCBI Taxonomy" id="61652"/>
    <lineage>
        <taxon>Bacteria</taxon>
        <taxon>Pseudomonadati</taxon>
        <taxon>Pseudomonadota</taxon>
        <taxon>Gammaproteobacteria</taxon>
        <taxon>Enterobacterales</taxon>
        <taxon>Yersiniaceae</taxon>
        <taxon>Serratia</taxon>
    </lineage>
</organism>
<dbReference type="AlphaFoldDB" id="A0A4U9HFW7"/>
<evidence type="ECO:0000313" key="1">
    <source>
        <dbReference type="EMBL" id="VTP61941.1"/>
    </source>
</evidence>
<reference evidence="1 2" key="1">
    <citation type="submission" date="2019-05" db="EMBL/GenBank/DDBJ databases">
        <authorList>
            <consortium name="Pathogen Informatics"/>
        </authorList>
    </citation>
    <scope>NUCLEOTIDE SEQUENCE [LARGE SCALE GENOMIC DNA]</scope>
    <source>
        <strain evidence="1 2">NCTC12971</strain>
    </source>
</reference>
<accession>A0A4U9HFW7</accession>
<sequence>MRSIVVPAAEYRQDPRWALADHQLTSLEQLTPSHLA</sequence>